<feature type="transmembrane region" description="Helical" evidence="8">
    <location>
        <begin position="43"/>
        <end position="64"/>
    </location>
</feature>
<protein>
    <recommendedName>
        <fullName evidence="9">Peptidase M20 dimerisation domain-containing protein</fullName>
    </recommendedName>
</protein>
<organism evidence="10 11">
    <name type="scientific">Paxillus rubicundulus Ve08.2h10</name>
    <dbReference type="NCBI Taxonomy" id="930991"/>
    <lineage>
        <taxon>Eukaryota</taxon>
        <taxon>Fungi</taxon>
        <taxon>Dikarya</taxon>
        <taxon>Basidiomycota</taxon>
        <taxon>Agaricomycotina</taxon>
        <taxon>Agaricomycetes</taxon>
        <taxon>Agaricomycetidae</taxon>
        <taxon>Boletales</taxon>
        <taxon>Paxilineae</taxon>
        <taxon>Paxillaceae</taxon>
        <taxon>Paxillus</taxon>
    </lineage>
</organism>
<dbReference type="Pfam" id="PF01546">
    <property type="entry name" value="Peptidase_M20"/>
    <property type="match status" value="1"/>
</dbReference>
<dbReference type="PIRSF" id="PIRSF037217">
    <property type="entry name" value="Carboxypeptidase_S"/>
    <property type="match status" value="1"/>
</dbReference>
<feature type="binding site" evidence="7">
    <location>
        <position position="270"/>
    </location>
    <ligand>
        <name>Zn(2+)</name>
        <dbReference type="ChEBI" id="CHEBI:29105"/>
        <label>1</label>
    </ligand>
</feature>
<dbReference type="GO" id="GO:0046872">
    <property type="term" value="F:metal ion binding"/>
    <property type="evidence" value="ECO:0007669"/>
    <property type="project" value="UniProtKB-KW"/>
</dbReference>
<keyword evidence="11" id="KW-1185">Reference proteome</keyword>
<feature type="binding site" evidence="7">
    <location>
        <position position="235"/>
    </location>
    <ligand>
        <name>Zn(2+)</name>
        <dbReference type="ChEBI" id="CHEBI:29105"/>
        <label>1</label>
    </ligand>
</feature>
<dbReference type="InterPro" id="IPR011650">
    <property type="entry name" value="Peptidase_M20_dimer"/>
</dbReference>
<feature type="active site" description="Proton acceptor" evidence="6">
    <location>
        <position position="269"/>
    </location>
</feature>
<keyword evidence="3 7" id="KW-0479">Metal-binding</keyword>
<dbReference type="SUPFAM" id="SSF55031">
    <property type="entry name" value="Bacterial exopeptidase dimerisation domain"/>
    <property type="match status" value="1"/>
</dbReference>
<proteinExistence type="inferred from homology"/>
<feature type="active site" evidence="6">
    <location>
        <position position="202"/>
    </location>
</feature>
<dbReference type="SUPFAM" id="SSF53187">
    <property type="entry name" value="Zn-dependent exopeptidases"/>
    <property type="match status" value="1"/>
</dbReference>
<gene>
    <name evidence="10" type="ORF">PAXRUDRAFT_13744</name>
</gene>
<evidence type="ECO:0000313" key="10">
    <source>
        <dbReference type="EMBL" id="KIK91521.1"/>
    </source>
</evidence>
<dbReference type="InterPro" id="IPR002933">
    <property type="entry name" value="Peptidase_M20"/>
</dbReference>
<dbReference type="OrthoDB" id="3064516at2759"/>
<dbReference type="STRING" id="930991.A0A0D0DT08"/>
<evidence type="ECO:0000256" key="5">
    <source>
        <dbReference type="ARBA" id="ARBA00022833"/>
    </source>
</evidence>
<dbReference type="Pfam" id="PF07687">
    <property type="entry name" value="M20_dimer"/>
    <property type="match status" value="1"/>
</dbReference>
<dbReference type="GO" id="GO:0051603">
    <property type="term" value="P:proteolysis involved in protein catabolic process"/>
    <property type="evidence" value="ECO:0007669"/>
    <property type="project" value="TreeGrafter"/>
</dbReference>
<feature type="binding site" evidence="7">
    <location>
        <position position="587"/>
    </location>
    <ligand>
        <name>Zn(2+)</name>
        <dbReference type="ChEBI" id="CHEBI:29105"/>
        <label>1</label>
    </ligand>
</feature>
<evidence type="ECO:0000256" key="3">
    <source>
        <dbReference type="ARBA" id="ARBA00022723"/>
    </source>
</evidence>
<evidence type="ECO:0000259" key="9">
    <source>
        <dbReference type="Pfam" id="PF07687"/>
    </source>
</evidence>
<dbReference type="InterPro" id="IPR047177">
    <property type="entry name" value="Pept_M20A"/>
</dbReference>
<comment type="similarity">
    <text evidence="1">Belongs to the peptidase M20A family.</text>
</comment>
<keyword evidence="8" id="KW-0812">Transmembrane</keyword>
<keyword evidence="2" id="KW-0645">Protease</keyword>
<dbReference type="GO" id="GO:0000328">
    <property type="term" value="C:fungal-type vacuole lumen"/>
    <property type="evidence" value="ECO:0007669"/>
    <property type="project" value="TreeGrafter"/>
</dbReference>
<evidence type="ECO:0000256" key="6">
    <source>
        <dbReference type="PIRSR" id="PIRSR037217-1"/>
    </source>
</evidence>
<reference evidence="11" key="2">
    <citation type="submission" date="2015-01" db="EMBL/GenBank/DDBJ databases">
        <title>Evolutionary Origins and Diversification of the Mycorrhizal Mutualists.</title>
        <authorList>
            <consortium name="DOE Joint Genome Institute"/>
            <consortium name="Mycorrhizal Genomics Consortium"/>
            <person name="Kohler A."/>
            <person name="Kuo A."/>
            <person name="Nagy L.G."/>
            <person name="Floudas D."/>
            <person name="Copeland A."/>
            <person name="Barry K.W."/>
            <person name="Cichocki N."/>
            <person name="Veneault-Fourrey C."/>
            <person name="LaButti K."/>
            <person name="Lindquist E.A."/>
            <person name="Lipzen A."/>
            <person name="Lundell T."/>
            <person name="Morin E."/>
            <person name="Murat C."/>
            <person name="Riley R."/>
            <person name="Ohm R."/>
            <person name="Sun H."/>
            <person name="Tunlid A."/>
            <person name="Henrissat B."/>
            <person name="Grigoriev I.V."/>
            <person name="Hibbett D.S."/>
            <person name="Martin F."/>
        </authorList>
    </citation>
    <scope>NUCLEOTIDE SEQUENCE [LARGE SCALE GENOMIC DNA]</scope>
    <source>
        <strain evidence="11">Ve08.2h10</strain>
    </source>
</reference>
<keyword evidence="4" id="KW-0378">Hydrolase</keyword>
<dbReference type="Proteomes" id="UP000054538">
    <property type="component" value="Unassembled WGS sequence"/>
</dbReference>
<dbReference type="InterPro" id="IPR017141">
    <property type="entry name" value="Pept_M20_carboxypep"/>
</dbReference>
<dbReference type="GO" id="GO:0004181">
    <property type="term" value="F:metallocarboxypeptidase activity"/>
    <property type="evidence" value="ECO:0007669"/>
    <property type="project" value="InterPro"/>
</dbReference>
<dbReference type="InParanoid" id="A0A0D0DT08"/>
<dbReference type="PROSITE" id="PS00759">
    <property type="entry name" value="ARGE_DAPE_CPG2_2"/>
    <property type="match status" value="1"/>
</dbReference>
<dbReference type="PANTHER" id="PTHR45962:SF1">
    <property type="entry name" value="N-FATTY-ACYL-AMINO ACID SYNTHASE_HYDROLASE PM20D1"/>
    <property type="match status" value="1"/>
</dbReference>
<dbReference type="FunCoup" id="A0A0D0DT08">
    <property type="interactions" value="8"/>
</dbReference>
<dbReference type="Gene3D" id="3.40.630.10">
    <property type="entry name" value="Zn peptidases"/>
    <property type="match status" value="1"/>
</dbReference>
<evidence type="ECO:0000256" key="1">
    <source>
        <dbReference type="ARBA" id="ARBA00006247"/>
    </source>
</evidence>
<evidence type="ECO:0000256" key="4">
    <source>
        <dbReference type="ARBA" id="ARBA00022801"/>
    </source>
</evidence>
<dbReference type="AlphaFoldDB" id="A0A0D0DT08"/>
<name>A0A0D0DT08_9AGAM</name>
<evidence type="ECO:0000256" key="8">
    <source>
        <dbReference type="SAM" id="Phobius"/>
    </source>
</evidence>
<dbReference type="HOGENOM" id="CLU_021802_11_0_1"/>
<evidence type="ECO:0000256" key="7">
    <source>
        <dbReference type="PIRSR" id="PIRSR037217-2"/>
    </source>
</evidence>
<feature type="binding site" evidence="7">
    <location>
        <position position="298"/>
    </location>
    <ligand>
        <name>Zn(2+)</name>
        <dbReference type="ChEBI" id="CHEBI:29105"/>
        <label>2</label>
    </ligand>
</feature>
<feature type="domain" description="Peptidase M20 dimerisation" evidence="9">
    <location>
        <begin position="318"/>
        <end position="473"/>
    </location>
</feature>
<evidence type="ECO:0000313" key="11">
    <source>
        <dbReference type="Proteomes" id="UP000054538"/>
    </source>
</evidence>
<evidence type="ECO:0000256" key="2">
    <source>
        <dbReference type="ARBA" id="ARBA00022670"/>
    </source>
</evidence>
<dbReference type="InterPro" id="IPR001261">
    <property type="entry name" value="ArgE/DapE_CS"/>
</dbReference>
<dbReference type="EMBL" id="KN825378">
    <property type="protein sequence ID" value="KIK91521.1"/>
    <property type="molecule type" value="Genomic_DNA"/>
</dbReference>
<dbReference type="InterPro" id="IPR036264">
    <property type="entry name" value="Bact_exopeptidase_dim_dom"/>
</dbReference>
<reference evidence="10 11" key="1">
    <citation type="submission" date="2014-04" db="EMBL/GenBank/DDBJ databases">
        <authorList>
            <consortium name="DOE Joint Genome Institute"/>
            <person name="Kuo A."/>
            <person name="Kohler A."/>
            <person name="Jargeat P."/>
            <person name="Nagy L.G."/>
            <person name="Floudas D."/>
            <person name="Copeland A."/>
            <person name="Barry K.W."/>
            <person name="Cichocki N."/>
            <person name="Veneault-Fourrey C."/>
            <person name="LaButti K."/>
            <person name="Lindquist E.A."/>
            <person name="Lipzen A."/>
            <person name="Lundell T."/>
            <person name="Morin E."/>
            <person name="Murat C."/>
            <person name="Sun H."/>
            <person name="Tunlid A."/>
            <person name="Henrissat B."/>
            <person name="Grigoriev I.V."/>
            <person name="Hibbett D.S."/>
            <person name="Martin F."/>
            <person name="Nordberg H.P."/>
            <person name="Cantor M.N."/>
            <person name="Hua S.X."/>
        </authorList>
    </citation>
    <scope>NUCLEOTIDE SEQUENCE [LARGE SCALE GENOMIC DNA]</scope>
    <source>
        <strain evidence="10 11">Ve08.2h10</strain>
    </source>
</reference>
<accession>A0A0D0DT08</accession>
<dbReference type="PANTHER" id="PTHR45962">
    <property type="entry name" value="N-FATTY-ACYL-AMINO ACID SYNTHASE/HYDROLASE PM20D1"/>
    <property type="match status" value="1"/>
</dbReference>
<dbReference type="Gene3D" id="3.30.70.360">
    <property type="match status" value="1"/>
</dbReference>
<keyword evidence="8" id="KW-0472">Membrane</keyword>
<sequence length="618" mass="67722">MNNPQLKTISNSISFTAIRHGDLPVLARNSRTSVSVRTNANRLALLLSFLVLCGLVHLGVGHYFQPNWFRGIKNLSSASSQGPLPPNTNSSGCPQWDALHPVWNSELSADLERMYASDAFRLHAYNRLSGAIRIPTESRDDSGPIGVDPVWEPFAELHDYLEEIFPLVYDTLKVTKVNTYGLVFHWQGSTDAKPFLTTAHQDVVPVEPSTLSEWEHEPYSGYYDGTWIWGRGTCDDKAEVIERLIVVDSLLRRGFSPARTLVLAFGFDEETTGSEGAGHLAKYLEETYGQDGFAMILDEGDTISDLGNGVYFASPAVSEKGYMDVRIEVASPGGHSSVPPDHTSIGFLARLVTAIEDNPHVPQLFRTGTPFRSTICLADYSPSFPEELRSIARDAVFDDSALGELKEGLLKLSPIAKAMLVTTQAVDIVEGGVKVNALPERASAIVNHRIGEHSSTGELQQHLTGILYPVASKYDLTLNAFGRVMHTGQGGVVTLSDAYGSALEPSPVTPTGYGPYSILGGTIKASMESSDFYNATSVVVAPSLSLGNTVHDHLRDVPPDTMHYWNLTKHIFRFSPNIVTDRYNGEHTVNEALRAEAMIEAIRFYTKLILNLDESLLP</sequence>
<keyword evidence="8" id="KW-1133">Transmembrane helix</keyword>
<dbReference type="CDD" id="cd05674">
    <property type="entry name" value="M20_yscS"/>
    <property type="match status" value="1"/>
</dbReference>
<feature type="binding site" evidence="7">
    <location>
        <position position="200"/>
    </location>
    <ligand>
        <name>Zn(2+)</name>
        <dbReference type="ChEBI" id="CHEBI:29105"/>
        <label>2</label>
    </ligand>
</feature>
<feature type="binding site" evidence="7">
    <location>
        <position position="235"/>
    </location>
    <ligand>
        <name>Zn(2+)</name>
        <dbReference type="ChEBI" id="CHEBI:29105"/>
        <label>2</label>
    </ligand>
</feature>
<keyword evidence="5 7" id="KW-0862">Zinc</keyword>